<feature type="transmembrane region" description="Helical" evidence="9">
    <location>
        <begin position="157"/>
        <end position="175"/>
    </location>
</feature>
<dbReference type="RefSeq" id="WP_073538578.1">
    <property type="nucleotide sequence ID" value="NZ_CP018335.1"/>
</dbReference>
<keyword evidence="2" id="KW-0813">Transport</keyword>
<dbReference type="FunFam" id="1.20.1560.10:FF:000011">
    <property type="entry name" value="Multidrug ABC transporter ATP-binding protein"/>
    <property type="match status" value="1"/>
</dbReference>
<keyword evidence="8 9" id="KW-0472">Membrane</keyword>
<dbReference type="InterPro" id="IPR039421">
    <property type="entry name" value="Type_1_exporter"/>
</dbReference>
<dbReference type="InterPro" id="IPR003439">
    <property type="entry name" value="ABC_transporter-like_ATP-bd"/>
</dbReference>
<dbReference type="PROSITE" id="PS50929">
    <property type="entry name" value="ABC_TM1F"/>
    <property type="match status" value="1"/>
</dbReference>
<feature type="transmembrane region" description="Helical" evidence="9">
    <location>
        <begin position="15"/>
        <end position="34"/>
    </location>
</feature>
<feature type="transmembrane region" description="Helical" evidence="9">
    <location>
        <begin position="279"/>
        <end position="300"/>
    </location>
</feature>
<evidence type="ECO:0000256" key="3">
    <source>
        <dbReference type="ARBA" id="ARBA00022475"/>
    </source>
</evidence>
<gene>
    <name evidence="12" type="ORF">BS101_09345</name>
</gene>
<proteinExistence type="predicted"/>
<name>A0A1L5F7E7_CLOKL</name>
<accession>A0A1L5F7E7</accession>
<dbReference type="PROSITE" id="PS50893">
    <property type="entry name" value="ABC_TRANSPORTER_2"/>
    <property type="match status" value="1"/>
</dbReference>
<dbReference type="GO" id="GO:0005524">
    <property type="term" value="F:ATP binding"/>
    <property type="evidence" value="ECO:0007669"/>
    <property type="project" value="UniProtKB-KW"/>
</dbReference>
<dbReference type="EMBL" id="CP018335">
    <property type="protein sequence ID" value="APM38934.1"/>
    <property type="molecule type" value="Genomic_DNA"/>
</dbReference>
<evidence type="ECO:0000313" key="12">
    <source>
        <dbReference type="EMBL" id="APM38934.1"/>
    </source>
</evidence>
<dbReference type="SUPFAM" id="SSF52540">
    <property type="entry name" value="P-loop containing nucleoside triphosphate hydrolases"/>
    <property type="match status" value="1"/>
</dbReference>
<dbReference type="FunFam" id="3.40.50.300:FF:000221">
    <property type="entry name" value="Multidrug ABC transporter ATP-binding protein"/>
    <property type="match status" value="1"/>
</dbReference>
<dbReference type="InterPro" id="IPR003593">
    <property type="entry name" value="AAA+_ATPase"/>
</dbReference>
<dbReference type="InterPro" id="IPR011527">
    <property type="entry name" value="ABC1_TM_dom"/>
</dbReference>
<sequence>MTKNIIWDFIKKYKISYTTGVFFMILSSYIQSLFPKVLGKIIDILKINSFSKNLVITNILYILIIAAGGFLCTYIWRNLIISNSRRLECELRETFFVHLQKLTSEFYSKRKTGDLIAYAINDISAIRMTFGPAMSMSINGIVLCTASIYAMCTTINWHLTLITLIPVPFIIFFTLNIGKLIRMKFTDVQKSFASISDKVQENIYGIRVIKTYVQEEKEIENFEELNDRITKANLNMVKTSSLLSPAIEFCFNISFAINLIIGGRMVLDGKITLGDFVAFNTYLTMIINPIISIGRVINIYQRGMASLDRLNDILNTSSKIKDNGKLVSLKIKGNIEFKNLDFYYPELNEKSLSGINIKIPKGHTLGIIGKTGSGKSTLVNLLLRIYNVEPQKIFIDGIDINNISLENLRSSFGYVPQDNFLFSSTIKNNITFFKDLYSYDDIKSSTENSCIQNSINSFKDKFNTILGEQGINLSGGQKQRVAIARAIIKDPAVLILDDSLSAVDTITEAEILDNLRNIRKGKTNIIIAHRISAIKKADEIIVLDNGSICERGTHSELLKERGIYYDIYREQYKYNEKEIEVS</sequence>
<dbReference type="CDD" id="cd18541">
    <property type="entry name" value="ABC_6TM_TmrB_like"/>
    <property type="match status" value="1"/>
</dbReference>
<dbReference type="AlphaFoldDB" id="A0A1L5F7E7"/>
<dbReference type="Gene3D" id="3.40.50.300">
    <property type="entry name" value="P-loop containing nucleotide triphosphate hydrolases"/>
    <property type="match status" value="1"/>
</dbReference>
<feature type="transmembrane region" description="Helical" evidence="9">
    <location>
        <begin position="133"/>
        <end position="151"/>
    </location>
</feature>
<dbReference type="OrthoDB" id="9762778at2"/>
<evidence type="ECO:0000256" key="4">
    <source>
        <dbReference type="ARBA" id="ARBA00022692"/>
    </source>
</evidence>
<evidence type="ECO:0000256" key="7">
    <source>
        <dbReference type="ARBA" id="ARBA00022989"/>
    </source>
</evidence>
<feature type="transmembrane region" description="Helical" evidence="9">
    <location>
        <begin position="246"/>
        <end position="267"/>
    </location>
</feature>
<dbReference type="GO" id="GO:0015421">
    <property type="term" value="F:ABC-type oligopeptide transporter activity"/>
    <property type="evidence" value="ECO:0007669"/>
    <property type="project" value="TreeGrafter"/>
</dbReference>
<dbReference type="GO" id="GO:0016887">
    <property type="term" value="F:ATP hydrolysis activity"/>
    <property type="evidence" value="ECO:0007669"/>
    <property type="project" value="InterPro"/>
</dbReference>
<dbReference type="InterPro" id="IPR017871">
    <property type="entry name" value="ABC_transporter-like_CS"/>
</dbReference>
<dbReference type="GO" id="GO:0005886">
    <property type="term" value="C:plasma membrane"/>
    <property type="evidence" value="ECO:0007669"/>
    <property type="project" value="UniProtKB-SubCell"/>
</dbReference>
<comment type="subcellular location">
    <subcellularLocation>
        <location evidence="1">Cell membrane</location>
        <topology evidence="1">Multi-pass membrane protein</topology>
    </subcellularLocation>
</comment>
<reference evidence="12 13" key="1">
    <citation type="submission" date="2016-12" db="EMBL/GenBank/DDBJ databases">
        <title>Complete genome sequence of Clostridium kluyveri JZZ isolated from the pit mud of a Chinese flavor liquor-making factory.</title>
        <authorList>
            <person name="Wang Y."/>
        </authorList>
    </citation>
    <scope>NUCLEOTIDE SEQUENCE [LARGE SCALE GENOMIC DNA]</scope>
    <source>
        <strain evidence="12 13">JZZ</strain>
    </source>
</reference>
<dbReference type="Gene3D" id="1.20.1560.10">
    <property type="entry name" value="ABC transporter type 1, transmembrane domain"/>
    <property type="match status" value="1"/>
</dbReference>
<organism evidence="12 13">
    <name type="scientific">Clostridium kluyveri</name>
    <dbReference type="NCBI Taxonomy" id="1534"/>
    <lineage>
        <taxon>Bacteria</taxon>
        <taxon>Bacillati</taxon>
        <taxon>Bacillota</taxon>
        <taxon>Clostridia</taxon>
        <taxon>Eubacteriales</taxon>
        <taxon>Clostridiaceae</taxon>
        <taxon>Clostridium</taxon>
    </lineage>
</organism>
<keyword evidence="3" id="KW-1003">Cell membrane</keyword>
<dbReference type="InterPro" id="IPR027417">
    <property type="entry name" value="P-loop_NTPase"/>
</dbReference>
<evidence type="ECO:0000256" key="1">
    <source>
        <dbReference type="ARBA" id="ARBA00004651"/>
    </source>
</evidence>
<protein>
    <submittedName>
        <fullName evidence="12">ATPase</fullName>
    </submittedName>
</protein>
<keyword evidence="5" id="KW-0547">Nucleotide-binding</keyword>
<evidence type="ECO:0000256" key="2">
    <source>
        <dbReference type="ARBA" id="ARBA00022448"/>
    </source>
</evidence>
<dbReference type="SUPFAM" id="SSF90123">
    <property type="entry name" value="ABC transporter transmembrane region"/>
    <property type="match status" value="1"/>
</dbReference>
<evidence type="ECO:0000313" key="13">
    <source>
        <dbReference type="Proteomes" id="UP000184604"/>
    </source>
</evidence>
<dbReference type="Proteomes" id="UP000184604">
    <property type="component" value="Chromosome"/>
</dbReference>
<feature type="domain" description="ABC transmembrane type-1" evidence="11">
    <location>
        <begin position="20"/>
        <end position="302"/>
    </location>
</feature>
<dbReference type="InterPro" id="IPR036640">
    <property type="entry name" value="ABC1_TM_sf"/>
</dbReference>
<keyword evidence="7 9" id="KW-1133">Transmembrane helix</keyword>
<feature type="transmembrane region" description="Helical" evidence="9">
    <location>
        <begin position="54"/>
        <end position="76"/>
    </location>
</feature>
<dbReference type="Pfam" id="PF00005">
    <property type="entry name" value="ABC_tran"/>
    <property type="match status" value="1"/>
</dbReference>
<evidence type="ECO:0000259" key="10">
    <source>
        <dbReference type="PROSITE" id="PS50893"/>
    </source>
</evidence>
<evidence type="ECO:0000256" key="5">
    <source>
        <dbReference type="ARBA" id="ARBA00022741"/>
    </source>
</evidence>
<evidence type="ECO:0000256" key="6">
    <source>
        <dbReference type="ARBA" id="ARBA00022840"/>
    </source>
</evidence>
<dbReference type="PANTHER" id="PTHR43394:SF1">
    <property type="entry name" value="ATP-BINDING CASSETTE SUB-FAMILY B MEMBER 10, MITOCHONDRIAL"/>
    <property type="match status" value="1"/>
</dbReference>
<dbReference type="PROSITE" id="PS00211">
    <property type="entry name" value="ABC_TRANSPORTER_1"/>
    <property type="match status" value="1"/>
</dbReference>
<dbReference type="PANTHER" id="PTHR43394">
    <property type="entry name" value="ATP-DEPENDENT PERMEASE MDL1, MITOCHONDRIAL"/>
    <property type="match status" value="1"/>
</dbReference>
<keyword evidence="4 9" id="KW-0812">Transmembrane</keyword>
<evidence type="ECO:0000259" key="11">
    <source>
        <dbReference type="PROSITE" id="PS50929"/>
    </source>
</evidence>
<keyword evidence="6" id="KW-0067">ATP-binding</keyword>
<dbReference type="SMART" id="SM00382">
    <property type="entry name" value="AAA"/>
    <property type="match status" value="1"/>
</dbReference>
<feature type="domain" description="ABC transporter" evidence="10">
    <location>
        <begin position="335"/>
        <end position="570"/>
    </location>
</feature>
<evidence type="ECO:0000256" key="8">
    <source>
        <dbReference type="ARBA" id="ARBA00023136"/>
    </source>
</evidence>
<evidence type="ECO:0000256" key="9">
    <source>
        <dbReference type="SAM" id="Phobius"/>
    </source>
</evidence>
<dbReference type="Pfam" id="PF00664">
    <property type="entry name" value="ABC_membrane"/>
    <property type="match status" value="1"/>
</dbReference>